<proteinExistence type="predicted"/>
<dbReference type="OrthoDB" id="58416at2759"/>
<dbReference type="PANTHER" id="PTHR38048:SF2">
    <property type="entry name" value="HEMERYTHRIN-LIKE DOMAIN-CONTAINING PROTEIN"/>
    <property type="match status" value="1"/>
</dbReference>
<gene>
    <name evidence="1" type="ORF">EIP91_000309</name>
</gene>
<evidence type="ECO:0008006" key="3">
    <source>
        <dbReference type="Google" id="ProtNLM"/>
    </source>
</evidence>
<name>A0A4R0RII4_9APHY</name>
<dbReference type="InterPro" id="IPR053206">
    <property type="entry name" value="Dimeric_xanthone_biosynth"/>
</dbReference>
<protein>
    <recommendedName>
        <fullName evidence="3">Hemerythrin-like domain-containing protein</fullName>
    </recommendedName>
</protein>
<keyword evidence="2" id="KW-1185">Reference proteome</keyword>
<evidence type="ECO:0000313" key="2">
    <source>
        <dbReference type="Proteomes" id="UP000292702"/>
    </source>
</evidence>
<sequence length="191" mass="21710">MRTNTQQFATSAPVDDPENYFGFAQNWVNMVQLHHDLEEAVQFPGWNPPLDMSQNEAEHRELMVPLSAFGNYLAEVKAGVEPWSATKAEALAEAFLPVLMHHLVAELDTLAPEKIKASGLTEEKLKATHENMAALARTKVDVNKDIPAMLLHNDGDLEWPPTPWTRTPDFKMPRELYEHHKGWWKYAAVQL</sequence>
<evidence type="ECO:0000313" key="1">
    <source>
        <dbReference type="EMBL" id="TCD67286.1"/>
    </source>
</evidence>
<dbReference type="PANTHER" id="PTHR38048">
    <property type="entry name" value="EXPRESSED PROTEIN"/>
    <property type="match status" value="1"/>
</dbReference>
<dbReference type="STRING" id="92696.A0A4R0RII4"/>
<accession>A0A4R0RII4</accession>
<dbReference type="EMBL" id="RWJN01000103">
    <property type="protein sequence ID" value="TCD67286.1"/>
    <property type="molecule type" value="Genomic_DNA"/>
</dbReference>
<dbReference type="Proteomes" id="UP000292702">
    <property type="component" value="Unassembled WGS sequence"/>
</dbReference>
<organism evidence="1 2">
    <name type="scientific">Steccherinum ochraceum</name>
    <dbReference type="NCBI Taxonomy" id="92696"/>
    <lineage>
        <taxon>Eukaryota</taxon>
        <taxon>Fungi</taxon>
        <taxon>Dikarya</taxon>
        <taxon>Basidiomycota</taxon>
        <taxon>Agaricomycotina</taxon>
        <taxon>Agaricomycetes</taxon>
        <taxon>Polyporales</taxon>
        <taxon>Steccherinaceae</taxon>
        <taxon>Steccherinum</taxon>
    </lineage>
</organism>
<comment type="caution">
    <text evidence="1">The sequence shown here is derived from an EMBL/GenBank/DDBJ whole genome shotgun (WGS) entry which is preliminary data.</text>
</comment>
<reference evidence="1 2" key="1">
    <citation type="submission" date="2018-11" db="EMBL/GenBank/DDBJ databases">
        <title>Genome assembly of Steccherinum ochraceum LE-BIN_3174, the white-rot fungus of the Steccherinaceae family (The Residual Polyporoid clade, Polyporales, Basidiomycota).</title>
        <authorList>
            <person name="Fedorova T.V."/>
            <person name="Glazunova O.A."/>
            <person name="Landesman E.O."/>
            <person name="Moiseenko K.V."/>
            <person name="Psurtseva N.V."/>
            <person name="Savinova O.S."/>
            <person name="Shakhova N.V."/>
            <person name="Tyazhelova T.V."/>
            <person name="Vasina D.V."/>
        </authorList>
    </citation>
    <scope>NUCLEOTIDE SEQUENCE [LARGE SCALE GENOMIC DNA]</scope>
    <source>
        <strain evidence="1 2">LE-BIN_3174</strain>
    </source>
</reference>
<dbReference type="AlphaFoldDB" id="A0A4R0RII4"/>